<sequence length="322" mass="34036">MPEATLMYPLQSADIGPMAAYGRLAERFGVRLWCGQSLQIETHTLFAALTGMGIQVGFGTSVALTPLRHPYLAATEARSIAALSGQPFTAGYGPSGADFQTNIYGTRLERPVAHTVDFVNKVRSLLDGTPTVMAPGGSQMELLPIDDLPEIEIGMGVLRPAMARAAGRHADAAITWLTPPGLLADQLVPAARKAAQETDRTPPRFATVVQVAVTRPGRDMHQIAYRGTHQHLSLPHYVEMLKQSGLPVVHGDPAASSRTLLDAGVVVTGTPQSIAEQLTAWQRAGADEIILNTSGVLIAAGIGEALRDSADILNAIAEQATA</sequence>
<dbReference type="PANTHER" id="PTHR43244">
    <property type="match status" value="1"/>
</dbReference>
<name>A0AAU2VQT6_9ACTN</name>
<protein>
    <submittedName>
        <fullName evidence="3">LLM class flavin-dependent oxidoreductase</fullName>
    </submittedName>
</protein>
<dbReference type="EMBL" id="CP108313">
    <property type="protein sequence ID" value="WTW69946.1"/>
    <property type="molecule type" value="Genomic_DNA"/>
</dbReference>
<evidence type="ECO:0000313" key="3">
    <source>
        <dbReference type="EMBL" id="WTW69946.1"/>
    </source>
</evidence>
<dbReference type="SUPFAM" id="SSF51679">
    <property type="entry name" value="Bacterial luciferase-like"/>
    <property type="match status" value="1"/>
</dbReference>
<evidence type="ECO:0000259" key="2">
    <source>
        <dbReference type="Pfam" id="PF00296"/>
    </source>
</evidence>
<dbReference type="InterPro" id="IPR050564">
    <property type="entry name" value="F420-G6PD/mer"/>
</dbReference>
<dbReference type="Pfam" id="PF00296">
    <property type="entry name" value="Bac_luciferase"/>
    <property type="match status" value="1"/>
</dbReference>
<dbReference type="GO" id="GO:0016705">
    <property type="term" value="F:oxidoreductase activity, acting on paired donors, with incorporation or reduction of molecular oxygen"/>
    <property type="evidence" value="ECO:0007669"/>
    <property type="project" value="InterPro"/>
</dbReference>
<dbReference type="InterPro" id="IPR011251">
    <property type="entry name" value="Luciferase-like_dom"/>
</dbReference>
<reference evidence="3" key="1">
    <citation type="submission" date="2022-10" db="EMBL/GenBank/DDBJ databases">
        <title>The complete genomes of actinobacterial strains from the NBC collection.</title>
        <authorList>
            <person name="Joergensen T.S."/>
            <person name="Alvarez Arevalo M."/>
            <person name="Sterndorff E.B."/>
            <person name="Faurdal D."/>
            <person name="Vuksanovic O."/>
            <person name="Mourched A.-S."/>
            <person name="Charusanti P."/>
            <person name="Shaw S."/>
            <person name="Blin K."/>
            <person name="Weber T."/>
        </authorList>
    </citation>
    <scope>NUCLEOTIDE SEQUENCE</scope>
    <source>
        <strain evidence="3">NBC_00008</strain>
    </source>
</reference>
<feature type="domain" description="Luciferase-like" evidence="2">
    <location>
        <begin position="13"/>
        <end position="288"/>
    </location>
</feature>
<dbReference type="Gene3D" id="3.20.20.30">
    <property type="entry name" value="Luciferase-like domain"/>
    <property type="match status" value="1"/>
</dbReference>
<dbReference type="InterPro" id="IPR036661">
    <property type="entry name" value="Luciferase-like_sf"/>
</dbReference>
<gene>
    <name evidence="3" type="ORF">OG398_17515</name>
</gene>
<keyword evidence="1" id="KW-0560">Oxidoreductase</keyword>
<dbReference type="PANTHER" id="PTHR43244:SF1">
    <property type="entry name" value="5,10-METHYLENETETRAHYDROMETHANOPTERIN REDUCTASE"/>
    <property type="match status" value="1"/>
</dbReference>
<organism evidence="3">
    <name type="scientific">Streptomyces sp. NBC_00008</name>
    <dbReference type="NCBI Taxonomy" id="2903610"/>
    <lineage>
        <taxon>Bacteria</taxon>
        <taxon>Bacillati</taxon>
        <taxon>Actinomycetota</taxon>
        <taxon>Actinomycetes</taxon>
        <taxon>Kitasatosporales</taxon>
        <taxon>Streptomycetaceae</taxon>
        <taxon>Streptomyces</taxon>
    </lineage>
</organism>
<accession>A0AAU2VQT6</accession>
<evidence type="ECO:0000256" key="1">
    <source>
        <dbReference type="ARBA" id="ARBA00023002"/>
    </source>
</evidence>
<dbReference type="AlphaFoldDB" id="A0AAU2VQT6"/>
<proteinExistence type="predicted"/>